<evidence type="ECO:0000256" key="4">
    <source>
        <dbReference type="ARBA" id="ARBA00023136"/>
    </source>
</evidence>
<feature type="transmembrane region" description="Helical" evidence="6">
    <location>
        <begin position="32"/>
        <end position="59"/>
    </location>
</feature>
<gene>
    <name evidence="8" type="ORF">HUT05_29215</name>
</gene>
<dbReference type="SUPFAM" id="SSF103473">
    <property type="entry name" value="MFS general substrate transporter"/>
    <property type="match status" value="1"/>
</dbReference>
<proteinExistence type="predicted"/>
<dbReference type="GO" id="GO:0022857">
    <property type="term" value="F:transmembrane transporter activity"/>
    <property type="evidence" value="ECO:0007669"/>
    <property type="project" value="InterPro"/>
</dbReference>
<dbReference type="Proteomes" id="UP000509418">
    <property type="component" value="Chromosome"/>
</dbReference>
<feature type="transmembrane region" description="Helical" evidence="6">
    <location>
        <begin position="267"/>
        <end position="288"/>
    </location>
</feature>
<keyword evidence="2 6" id="KW-0812">Transmembrane</keyword>
<evidence type="ECO:0000313" key="9">
    <source>
        <dbReference type="Proteomes" id="UP000509418"/>
    </source>
</evidence>
<comment type="subcellular location">
    <subcellularLocation>
        <location evidence="1">Cell membrane</location>
        <topology evidence="1">Multi-pass membrane protein</topology>
    </subcellularLocation>
</comment>
<feature type="compositionally biased region" description="Basic and acidic residues" evidence="5">
    <location>
        <begin position="9"/>
        <end position="20"/>
    </location>
</feature>
<evidence type="ECO:0000313" key="8">
    <source>
        <dbReference type="EMBL" id="QKZ21067.1"/>
    </source>
</evidence>
<reference evidence="8 9" key="1">
    <citation type="submission" date="2020-06" db="EMBL/GenBank/DDBJ databases">
        <title>Genome mining for natural products.</title>
        <authorList>
            <person name="Zhang B."/>
            <person name="Shi J."/>
            <person name="Ge H."/>
        </authorList>
    </citation>
    <scope>NUCLEOTIDE SEQUENCE [LARGE SCALE GENOMIC DNA]</scope>
    <source>
        <strain evidence="8 9">NA02069</strain>
    </source>
</reference>
<dbReference type="Gene3D" id="1.20.1250.20">
    <property type="entry name" value="MFS general substrate transporter like domains"/>
    <property type="match status" value="2"/>
</dbReference>
<name>A0A7H8TCB8_STRCX</name>
<keyword evidence="4 6" id="KW-0472">Membrane</keyword>
<evidence type="ECO:0000256" key="6">
    <source>
        <dbReference type="SAM" id="Phobius"/>
    </source>
</evidence>
<accession>A0A7H8TCB8</accession>
<evidence type="ECO:0000256" key="5">
    <source>
        <dbReference type="SAM" id="MobiDB-lite"/>
    </source>
</evidence>
<feature type="transmembrane region" description="Helical" evidence="6">
    <location>
        <begin position="324"/>
        <end position="349"/>
    </location>
</feature>
<keyword evidence="9" id="KW-1185">Reference proteome</keyword>
<evidence type="ECO:0000259" key="7">
    <source>
        <dbReference type="PROSITE" id="PS50850"/>
    </source>
</evidence>
<feature type="transmembrane region" description="Helical" evidence="6">
    <location>
        <begin position="361"/>
        <end position="384"/>
    </location>
</feature>
<evidence type="ECO:0000256" key="1">
    <source>
        <dbReference type="ARBA" id="ARBA00004651"/>
    </source>
</evidence>
<dbReference type="AlphaFoldDB" id="A0A7H8TCB8"/>
<dbReference type="InterPro" id="IPR020846">
    <property type="entry name" value="MFS_dom"/>
</dbReference>
<evidence type="ECO:0000256" key="2">
    <source>
        <dbReference type="ARBA" id="ARBA00022692"/>
    </source>
</evidence>
<dbReference type="EMBL" id="CP056041">
    <property type="protein sequence ID" value="QKZ21067.1"/>
    <property type="molecule type" value="Genomic_DNA"/>
</dbReference>
<feature type="transmembrane region" description="Helical" evidence="6">
    <location>
        <begin position="65"/>
        <end position="85"/>
    </location>
</feature>
<dbReference type="InterPro" id="IPR036259">
    <property type="entry name" value="MFS_trans_sf"/>
</dbReference>
<feature type="domain" description="Major facilitator superfamily (MFS) profile" evidence="7">
    <location>
        <begin position="22"/>
        <end position="415"/>
    </location>
</feature>
<dbReference type="GO" id="GO:0005886">
    <property type="term" value="C:plasma membrane"/>
    <property type="evidence" value="ECO:0007669"/>
    <property type="project" value="UniProtKB-SubCell"/>
</dbReference>
<feature type="transmembrane region" description="Helical" evidence="6">
    <location>
        <begin position="240"/>
        <end position="261"/>
    </location>
</feature>
<sequence>MYLSSIARRRPDAEHAADRSRQRGLTAVGGNVFALGTVSLLTDISAEMVTAILPVYLVFGLSMSPLAYGTIDGIYTGATALLRLVGGYLADRIRKPKAVAGIGYAMSALAKLGLLAVGRSAGAIGLVIAADRAGKGLRTAPRDALITLSAPPQALGRAFGVHRTMDSVGAFLGPIVALAVLAATSQAIDAVLVTSFCIAALGVLVLALFVRDRHDERPPSAVVSPRQALKLLRAAPVRRLLVAACLLGFSVIGDGFVYLLLQRREEVSIGSFPLLAVGTSLAYLVLAFPIGALADRIGRVPIVLGGYTALVVVYLLLFGPLHGWPLLALVLFLYGYFYAATDGVLIALAGPVLPEHLRTTGIALIQTGQALTYLASSVLFGLAWQLWGPITAVRCAAAVTVLAVTATAFLLINRSTTTTDTEVTA</sequence>
<dbReference type="PROSITE" id="PS50850">
    <property type="entry name" value="MFS"/>
    <property type="match status" value="1"/>
</dbReference>
<feature type="transmembrane region" description="Helical" evidence="6">
    <location>
        <begin position="167"/>
        <end position="184"/>
    </location>
</feature>
<dbReference type="PANTHER" id="PTHR23518:SF2">
    <property type="entry name" value="MAJOR FACILITATOR SUPERFAMILY TRANSPORTER"/>
    <property type="match status" value="1"/>
</dbReference>
<feature type="transmembrane region" description="Helical" evidence="6">
    <location>
        <begin position="190"/>
        <end position="210"/>
    </location>
</feature>
<feature type="transmembrane region" description="Helical" evidence="6">
    <location>
        <begin position="390"/>
        <end position="412"/>
    </location>
</feature>
<dbReference type="InterPro" id="IPR011701">
    <property type="entry name" value="MFS"/>
</dbReference>
<dbReference type="RefSeq" id="WP_176576843.1">
    <property type="nucleotide sequence ID" value="NZ_CP056041.1"/>
</dbReference>
<keyword evidence="3 6" id="KW-1133">Transmembrane helix</keyword>
<evidence type="ECO:0000256" key="3">
    <source>
        <dbReference type="ARBA" id="ARBA00022989"/>
    </source>
</evidence>
<feature type="region of interest" description="Disordered" evidence="5">
    <location>
        <begin position="1"/>
        <end position="20"/>
    </location>
</feature>
<organism evidence="8 9">
    <name type="scientific">Streptomyces chartreusis</name>
    <dbReference type="NCBI Taxonomy" id="1969"/>
    <lineage>
        <taxon>Bacteria</taxon>
        <taxon>Bacillati</taxon>
        <taxon>Actinomycetota</taxon>
        <taxon>Actinomycetes</taxon>
        <taxon>Kitasatosporales</taxon>
        <taxon>Streptomycetaceae</taxon>
        <taxon>Streptomyces</taxon>
    </lineage>
</organism>
<dbReference type="Pfam" id="PF07690">
    <property type="entry name" value="MFS_1"/>
    <property type="match status" value="2"/>
</dbReference>
<dbReference type="PANTHER" id="PTHR23518">
    <property type="entry name" value="C-METHYLTRANSFERASE"/>
    <property type="match status" value="1"/>
</dbReference>
<feature type="transmembrane region" description="Helical" evidence="6">
    <location>
        <begin position="300"/>
        <end position="318"/>
    </location>
</feature>
<dbReference type="CDD" id="cd17370">
    <property type="entry name" value="MFS_MJ1317_like"/>
    <property type="match status" value="1"/>
</dbReference>
<protein>
    <submittedName>
        <fullName evidence="8">MFS transporter</fullName>
    </submittedName>
</protein>